<accession>A0A4U6X990</accession>
<gene>
    <name evidence="2" type="ORF">CTA1_10519</name>
</gene>
<sequence>MTNLRLQLSSRMKEVCTARVEREQAQSMRYTGAAHFIQSIRQTNSTGYHATNPNSTITGHEHGIGNHNDVFNGTPQATRSSTDGTNLYYTDTVGINSHVQYANSCTGTRCSGGCASSSSSNSMHHDEPSFHNPDVNGVYWNGASEATTTTTTATDPSRMSNPFTNSNNESGDGAQESILRGPVVEALYRSTTGSSQQTTAWRPAAHGLATVPPPRRHLHDNWRQRDDPTPTAFRTVVLDVKAEEENQPEQPPLLERLRPSLPDPEPWQVKLYREKDWSLATLVEVFDQTIPTVSWPPSELIQMLRRKHGDSWPGGDDEDEGSEGSEGGVLTPATLAADDSFAEFQQQDVPMKKKKRKTLLDIYHEAKKEVALREQGPSHTLQFGNMTAIELSASIAS</sequence>
<evidence type="ECO:0000313" key="2">
    <source>
        <dbReference type="EMBL" id="TKW52160.1"/>
    </source>
</evidence>
<dbReference type="Proteomes" id="UP000310108">
    <property type="component" value="Unassembled WGS sequence"/>
</dbReference>
<dbReference type="AlphaFoldDB" id="A0A4U6X990"/>
<comment type="caution">
    <text evidence="2">The sequence shown here is derived from an EMBL/GenBank/DDBJ whole genome shotgun (WGS) entry which is preliminary data.</text>
</comment>
<feature type="region of interest" description="Disordered" evidence="1">
    <location>
        <begin position="209"/>
        <end position="229"/>
    </location>
</feature>
<evidence type="ECO:0000256" key="1">
    <source>
        <dbReference type="SAM" id="MobiDB-lite"/>
    </source>
</evidence>
<evidence type="ECO:0000313" key="3">
    <source>
        <dbReference type="Proteomes" id="UP000310108"/>
    </source>
</evidence>
<dbReference type="EMBL" id="PJEX01000257">
    <property type="protein sequence ID" value="TKW52160.1"/>
    <property type="molecule type" value="Genomic_DNA"/>
</dbReference>
<proteinExistence type="predicted"/>
<feature type="compositionally biased region" description="Polar residues" evidence="1">
    <location>
        <begin position="155"/>
        <end position="170"/>
    </location>
</feature>
<feature type="region of interest" description="Disordered" evidence="1">
    <location>
        <begin position="307"/>
        <end position="331"/>
    </location>
</feature>
<feature type="region of interest" description="Disordered" evidence="1">
    <location>
        <begin position="147"/>
        <end position="175"/>
    </location>
</feature>
<protein>
    <submittedName>
        <fullName evidence="2">Uncharacterized protein</fullName>
    </submittedName>
</protein>
<name>A0A4U6X990_9PEZI</name>
<dbReference type="OrthoDB" id="4850426at2759"/>
<organism evidence="2 3">
    <name type="scientific">Colletotrichum tanaceti</name>
    <dbReference type="NCBI Taxonomy" id="1306861"/>
    <lineage>
        <taxon>Eukaryota</taxon>
        <taxon>Fungi</taxon>
        <taxon>Dikarya</taxon>
        <taxon>Ascomycota</taxon>
        <taxon>Pezizomycotina</taxon>
        <taxon>Sordariomycetes</taxon>
        <taxon>Hypocreomycetidae</taxon>
        <taxon>Glomerellales</taxon>
        <taxon>Glomerellaceae</taxon>
        <taxon>Colletotrichum</taxon>
        <taxon>Colletotrichum destructivum species complex</taxon>
    </lineage>
</organism>
<reference evidence="2 3" key="1">
    <citation type="journal article" date="2019" name="PLoS ONE">
        <title>Comparative genome analysis indicates high evolutionary potential of pathogenicity genes in Colletotrichum tanaceti.</title>
        <authorList>
            <person name="Lelwala R.V."/>
            <person name="Korhonen P.K."/>
            <person name="Young N.D."/>
            <person name="Scott J.B."/>
            <person name="Ades P.A."/>
            <person name="Gasser R.B."/>
            <person name="Taylor P.W.J."/>
        </authorList>
    </citation>
    <scope>NUCLEOTIDE SEQUENCE [LARGE SCALE GENOMIC DNA]</scope>
    <source>
        <strain evidence="2">BRIP57314</strain>
    </source>
</reference>
<keyword evidence="3" id="KW-1185">Reference proteome</keyword>
<feature type="compositionally biased region" description="Basic and acidic residues" evidence="1">
    <location>
        <begin position="219"/>
        <end position="228"/>
    </location>
</feature>